<dbReference type="AlphaFoldDB" id="A0A0D8XFJ6"/>
<reference evidence="2 3" key="1">
    <citation type="submission" date="2013-11" db="EMBL/GenBank/DDBJ databases">
        <title>Draft genome of the bovine lungworm Dictyocaulus viviparus.</title>
        <authorList>
            <person name="Mitreva M."/>
        </authorList>
    </citation>
    <scope>NUCLEOTIDE SEQUENCE [LARGE SCALE GENOMIC DNA]</scope>
    <source>
        <strain evidence="2 3">HannoverDv2000</strain>
    </source>
</reference>
<name>A0A0D8XFJ6_DICVI</name>
<protein>
    <submittedName>
        <fullName evidence="2">Uncharacterized protein</fullName>
    </submittedName>
</protein>
<feature type="compositionally biased region" description="Low complexity" evidence="1">
    <location>
        <begin position="136"/>
        <end position="151"/>
    </location>
</feature>
<feature type="compositionally biased region" description="Basic and acidic residues" evidence="1">
    <location>
        <begin position="44"/>
        <end position="57"/>
    </location>
</feature>
<feature type="region of interest" description="Disordered" evidence="1">
    <location>
        <begin position="81"/>
        <end position="168"/>
    </location>
</feature>
<feature type="compositionally biased region" description="Basic residues" evidence="1">
    <location>
        <begin position="104"/>
        <end position="119"/>
    </location>
</feature>
<gene>
    <name evidence="2" type="ORF">DICVIV_10554</name>
</gene>
<sequence>MKIALSVVSEQKLTEELDRKEKYYQNPNVGRIETGATQPSSDDIEQKKTDRMNSKRIEKSKRRSKLSKDLKNFLEVRKQQWHRIEGRIDSSRRKRSRSIGLFSHKTHSKGSVNRAKRAEKKSDEKKSESKVAIHPNKNNISKSSSQQKAQSPLAKHSPNPRSKYVIPMVNAEDEYTNFETTDAVSRPARAE</sequence>
<evidence type="ECO:0000256" key="1">
    <source>
        <dbReference type="SAM" id="MobiDB-lite"/>
    </source>
</evidence>
<accession>A0A0D8XFJ6</accession>
<feature type="compositionally biased region" description="Basic and acidic residues" evidence="1">
    <location>
        <begin position="81"/>
        <end position="91"/>
    </location>
</feature>
<organism evidence="2 3">
    <name type="scientific">Dictyocaulus viviparus</name>
    <name type="common">Bovine lungworm</name>
    <dbReference type="NCBI Taxonomy" id="29172"/>
    <lineage>
        <taxon>Eukaryota</taxon>
        <taxon>Metazoa</taxon>
        <taxon>Ecdysozoa</taxon>
        <taxon>Nematoda</taxon>
        <taxon>Chromadorea</taxon>
        <taxon>Rhabditida</taxon>
        <taxon>Rhabditina</taxon>
        <taxon>Rhabditomorpha</taxon>
        <taxon>Strongyloidea</taxon>
        <taxon>Metastrongylidae</taxon>
        <taxon>Dictyocaulus</taxon>
    </lineage>
</organism>
<evidence type="ECO:0000313" key="3">
    <source>
        <dbReference type="Proteomes" id="UP000053766"/>
    </source>
</evidence>
<feature type="compositionally biased region" description="Basic and acidic residues" evidence="1">
    <location>
        <begin position="120"/>
        <end position="131"/>
    </location>
</feature>
<evidence type="ECO:0000313" key="2">
    <source>
        <dbReference type="EMBL" id="KJH43430.1"/>
    </source>
</evidence>
<reference evidence="3" key="2">
    <citation type="journal article" date="2016" name="Sci. Rep.">
        <title>Dictyocaulus viviparus genome, variome and transcriptome elucidate lungworm biology and support future intervention.</title>
        <authorList>
            <person name="McNulty S.N."/>
            <person name="Strube C."/>
            <person name="Rosa B.A."/>
            <person name="Martin J.C."/>
            <person name="Tyagi R."/>
            <person name="Choi Y.J."/>
            <person name="Wang Q."/>
            <person name="Hallsworth Pepin K."/>
            <person name="Zhang X."/>
            <person name="Ozersky P."/>
            <person name="Wilson R.K."/>
            <person name="Sternberg P.W."/>
            <person name="Gasser R.B."/>
            <person name="Mitreva M."/>
        </authorList>
    </citation>
    <scope>NUCLEOTIDE SEQUENCE [LARGE SCALE GENOMIC DNA]</scope>
    <source>
        <strain evidence="3">HannoverDv2000</strain>
    </source>
</reference>
<dbReference type="EMBL" id="KN716559">
    <property type="protein sequence ID" value="KJH43430.1"/>
    <property type="molecule type" value="Genomic_DNA"/>
</dbReference>
<proteinExistence type="predicted"/>
<dbReference type="Proteomes" id="UP000053766">
    <property type="component" value="Unassembled WGS sequence"/>
</dbReference>
<feature type="region of interest" description="Disordered" evidence="1">
    <location>
        <begin position="19"/>
        <end position="67"/>
    </location>
</feature>
<keyword evidence="3" id="KW-1185">Reference proteome</keyword>